<evidence type="ECO:0000313" key="6">
    <source>
        <dbReference type="Proteomes" id="UP001642409"/>
    </source>
</evidence>
<evidence type="ECO:0000256" key="1">
    <source>
        <dbReference type="SAM" id="Coils"/>
    </source>
</evidence>
<evidence type="ECO:0000313" key="2">
    <source>
        <dbReference type="EMBL" id="CAI9932218.1"/>
    </source>
</evidence>
<dbReference type="EMBL" id="CATOUU010000952">
    <property type="protein sequence ID" value="CAI9961972.1"/>
    <property type="molecule type" value="Genomic_DNA"/>
</dbReference>
<proteinExistence type="predicted"/>
<comment type="caution">
    <text evidence="3">The sequence shown here is derived from an EMBL/GenBank/DDBJ whole genome shotgun (WGS) entry which is preliminary data.</text>
</comment>
<reference evidence="4 6" key="2">
    <citation type="submission" date="2024-07" db="EMBL/GenBank/DDBJ databases">
        <authorList>
            <person name="Akdeniz Z."/>
        </authorList>
    </citation>
    <scope>NUCLEOTIDE SEQUENCE [LARGE SCALE GENOMIC DNA]</scope>
</reference>
<keyword evidence="6" id="KW-1185">Reference proteome</keyword>
<evidence type="ECO:0000313" key="3">
    <source>
        <dbReference type="EMBL" id="CAI9961972.1"/>
    </source>
</evidence>
<dbReference type="AlphaFoldDB" id="A0AA86QRY0"/>
<name>A0AA86QRY0_9EUKA</name>
<accession>A0AA86QRY0</accession>
<keyword evidence="1" id="KW-0175">Coiled coil</keyword>
<evidence type="ECO:0000313" key="4">
    <source>
        <dbReference type="EMBL" id="CAL5976206.1"/>
    </source>
</evidence>
<dbReference type="EMBL" id="CAXDID020000664">
    <property type="protein sequence ID" value="CAL6109222.1"/>
    <property type="molecule type" value="Genomic_DNA"/>
</dbReference>
<sequence length="369" mass="43007">MKNQITNEFLTNIAFNTIAVVDLNNFFYCRGYDVHKSSNRTHTHVCTLKKLPVSAQYISDSLYVFCEQSTYVITDYDVKEHQGYYSGEFTIQDGLIKYKDKTYQDPFYNIVQLARSGNDFVVLTLSQLLFTQNFLQSDSYDVSGLKCCIYNGCFFYLQNSNLFFLQFTEENHPTGMFQLISGQLFNQVEYQNIRCSGDSLLLQIDKNQFEILTNSSLQTLNTEQTAVFEKNETSLKGVVQRMYFNPNGLAELLEITQQIQFQLKNIKLVEGEKQEKQKFLDINKIQAETKRLDEENEEIKKQIRKELEEMLEPKIGGKEGVKEIQSVLDEINKITDQNSLEGHRLFKVEQKIEQIEEKRNTVWIGEVEQ</sequence>
<gene>
    <name evidence="2" type="ORF">HINF_LOCUS19863</name>
    <name evidence="4" type="ORF">HINF_LOCUS3700</name>
    <name evidence="3" type="ORF">HINF_LOCUS49617</name>
    <name evidence="5" type="ORF">HINF_LOCUS75342</name>
</gene>
<dbReference type="Proteomes" id="UP001642409">
    <property type="component" value="Unassembled WGS sequence"/>
</dbReference>
<feature type="coiled-coil region" evidence="1">
    <location>
        <begin position="282"/>
        <end position="309"/>
    </location>
</feature>
<protein>
    <submittedName>
        <fullName evidence="4">Hypothetical_protein</fullName>
    </submittedName>
</protein>
<evidence type="ECO:0000313" key="5">
    <source>
        <dbReference type="EMBL" id="CAL6109222.1"/>
    </source>
</evidence>
<dbReference type="EMBL" id="CAXDID020000007">
    <property type="protein sequence ID" value="CAL5976206.1"/>
    <property type="molecule type" value="Genomic_DNA"/>
</dbReference>
<dbReference type="EMBL" id="CATOUU010000511">
    <property type="protein sequence ID" value="CAI9932218.1"/>
    <property type="molecule type" value="Genomic_DNA"/>
</dbReference>
<organism evidence="3">
    <name type="scientific">Hexamita inflata</name>
    <dbReference type="NCBI Taxonomy" id="28002"/>
    <lineage>
        <taxon>Eukaryota</taxon>
        <taxon>Metamonada</taxon>
        <taxon>Diplomonadida</taxon>
        <taxon>Hexamitidae</taxon>
        <taxon>Hexamitinae</taxon>
        <taxon>Hexamita</taxon>
    </lineage>
</organism>
<reference evidence="3" key="1">
    <citation type="submission" date="2023-06" db="EMBL/GenBank/DDBJ databases">
        <authorList>
            <person name="Kurt Z."/>
        </authorList>
    </citation>
    <scope>NUCLEOTIDE SEQUENCE</scope>
</reference>